<keyword evidence="4" id="KW-1185">Reference proteome</keyword>
<dbReference type="Pfam" id="PF14742">
    <property type="entry name" value="GDE_N_bis"/>
    <property type="match status" value="1"/>
</dbReference>
<accession>A0A0S4LGY1</accession>
<dbReference type="RefSeq" id="WP_090896666.1">
    <property type="nucleotide sequence ID" value="NZ_CZPZ01000012.1"/>
</dbReference>
<dbReference type="InterPro" id="IPR008928">
    <property type="entry name" value="6-hairpin_glycosidase_sf"/>
</dbReference>
<keyword evidence="3" id="KW-0378">Hydrolase</keyword>
<feature type="domain" description="Putative glycogen debranching enzyme N-terminal" evidence="1">
    <location>
        <begin position="27"/>
        <end position="219"/>
    </location>
</feature>
<feature type="domain" description="Mannosylglycerate hydrolase MGH1-like glycoside hydrolase" evidence="2">
    <location>
        <begin position="308"/>
        <end position="606"/>
    </location>
</feature>
<evidence type="ECO:0000259" key="2">
    <source>
        <dbReference type="Pfam" id="PF22422"/>
    </source>
</evidence>
<dbReference type="GO" id="GO:0004135">
    <property type="term" value="F:amylo-alpha-1,6-glucosidase activity"/>
    <property type="evidence" value="ECO:0007669"/>
    <property type="project" value="UniProtKB-EC"/>
</dbReference>
<dbReference type="InterPro" id="IPR054491">
    <property type="entry name" value="MGH1-like_GH"/>
</dbReference>
<reference evidence="4" key="1">
    <citation type="submission" date="2015-10" db="EMBL/GenBank/DDBJ databases">
        <authorList>
            <person name="Luecker S."/>
            <person name="Luecker S."/>
        </authorList>
    </citation>
    <scope>NUCLEOTIDE SEQUENCE [LARGE SCALE GENOMIC DNA]</scope>
</reference>
<evidence type="ECO:0000259" key="1">
    <source>
        <dbReference type="Pfam" id="PF14742"/>
    </source>
</evidence>
<dbReference type="Pfam" id="PF22422">
    <property type="entry name" value="MGH1-like_GH"/>
    <property type="match status" value="1"/>
</dbReference>
<protein>
    <submittedName>
        <fullName evidence="3">Putative Amylo-alpha-1,6-glucosidase</fullName>
        <ecNumber evidence="3">3.2.1.33</ecNumber>
    </submittedName>
</protein>
<name>A0A0S4LGY1_9BACT</name>
<evidence type="ECO:0000313" key="3">
    <source>
        <dbReference type="EMBL" id="CUS35238.1"/>
    </source>
</evidence>
<dbReference type="InterPro" id="IPR032856">
    <property type="entry name" value="GDE_N_bis"/>
</dbReference>
<dbReference type="OrthoDB" id="9759959at2"/>
<proteinExistence type="predicted"/>
<dbReference type="Gene3D" id="1.50.10.10">
    <property type="match status" value="1"/>
</dbReference>
<dbReference type="STRING" id="1742973.COMA2_20161"/>
<dbReference type="EC" id="3.2.1.33" evidence="3"/>
<sequence>MNDIIRWNDQYYIRASSSLADGRTEVLKQGETFAVFDRYGDIHHALSGPQGLYHEGTRFLSRFELLLQAQRPMLLSATVKDDNALFTGDLTNPDLILDGQRPIPRGTLHVCRTRFLWQGTWHERIRVHNYGTTKVPLSLTVILDTDFADLFEARGRQRPRRGSRLKTLRSKAGLVFGYKGLDGTIRRTSVRCSPDPKRVTADGFVIESNIPSHANLSWEISIACEIEPQLDRTSLAYDRARHEVDRALRSDKADDAHVYTANEQFNHWLNRSLADLHMLISATPQGLYPYAGVPWFSVPFGRDGIITALQMLWMNPLVARGVLGFLAATQATDVRPEQDAEPGKILHETRLGEMAALGEIPFGKYYGSVDATPLFIVLAGAYYERTGDRRFLATLWPHIQLALRWIDQYGDPTGMGFTTYARQSANGLVHQGWKDSHDSVFHADGTAANGPIALCEVQAYVYRAKRAAADVARVLGAIDQADRLVKEADSLRERFERVFWCERLGSYALALDGKGRPCCVRTSNAGHCLYGGIAGQDRGGRTARALLREDMFSGWGIRTLATSERRYNPMSYHNGSVWPHDNAIIAAGMAAYGYKEGAIKILTGLFDASLFLDLHRMPELFCGFSRRPGESPTRYPTACAPQAWAAGAGFQALQACLGLQIDGTRRLVQFVHPVLPPFLERVELRNLTIGTASLDLVLDRHENEVALRVARRTGEVEVALTM</sequence>
<dbReference type="Proteomes" id="UP000198736">
    <property type="component" value="Unassembled WGS sequence"/>
</dbReference>
<dbReference type="InterPro" id="IPR012341">
    <property type="entry name" value="6hp_glycosidase-like_sf"/>
</dbReference>
<keyword evidence="3" id="KW-0326">Glycosidase</keyword>
<dbReference type="AlphaFoldDB" id="A0A0S4LGY1"/>
<evidence type="ECO:0000313" key="4">
    <source>
        <dbReference type="Proteomes" id="UP000198736"/>
    </source>
</evidence>
<organism evidence="3 4">
    <name type="scientific">Candidatus Nitrospira nitrificans</name>
    <dbReference type="NCBI Taxonomy" id="1742973"/>
    <lineage>
        <taxon>Bacteria</taxon>
        <taxon>Pseudomonadati</taxon>
        <taxon>Nitrospirota</taxon>
        <taxon>Nitrospiria</taxon>
        <taxon>Nitrospirales</taxon>
        <taxon>Nitrospiraceae</taxon>
        <taxon>Nitrospira</taxon>
    </lineage>
</organism>
<dbReference type="GO" id="GO:0005975">
    <property type="term" value="P:carbohydrate metabolic process"/>
    <property type="evidence" value="ECO:0007669"/>
    <property type="project" value="InterPro"/>
</dbReference>
<gene>
    <name evidence="3" type="ORF">COMA2_20161</name>
</gene>
<dbReference type="SUPFAM" id="SSF48208">
    <property type="entry name" value="Six-hairpin glycosidases"/>
    <property type="match status" value="1"/>
</dbReference>
<dbReference type="EMBL" id="CZPZ01000012">
    <property type="protein sequence ID" value="CUS35238.1"/>
    <property type="molecule type" value="Genomic_DNA"/>
</dbReference>